<evidence type="ECO:0000313" key="3">
    <source>
        <dbReference type="EMBL" id="BDB53077.1"/>
    </source>
</evidence>
<keyword evidence="4" id="KW-1185">Reference proteome</keyword>
<dbReference type="InterPro" id="IPR036734">
    <property type="entry name" value="Neur_chan_lig-bd_sf"/>
</dbReference>
<evidence type="ECO:0000256" key="2">
    <source>
        <dbReference type="SAM" id="SignalP"/>
    </source>
</evidence>
<keyword evidence="1" id="KW-0812">Transmembrane</keyword>
<dbReference type="EMBL" id="AP025183">
    <property type="protein sequence ID" value="BDB53077.1"/>
    <property type="molecule type" value="Genomic_DNA"/>
</dbReference>
<keyword evidence="1" id="KW-0472">Membrane</keyword>
<evidence type="ECO:0000313" key="4">
    <source>
        <dbReference type="Proteomes" id="UP001319865"/>
    </source>
</evidence>
<dbReference type="Gene3D" id="2.70.170.10">
    <property type="entry name" value="Neurotransmitter-gated ion-channel ligand-binding domain"/>
    <property type="match status" value="1"/>
</dbReference>
<organism evidence="3 4">
    <name type="scientific">Flavobacterium ammonificans</name>
    <dbReference type="NCBI Taxonomy" id="1751056"/>
    <lineage>
        <taxon>Bacteria</taxon>
        <taxon>Pseudomonadati</taxon>
        <taxon>Bacteroidota</taxon>
        <taxon>Flavobacteriia</taxon>
        <taxon>Flavobacteriales</taxon>
        <taxon>Flavobacteriaceae</taxon>
        <taxon>Flavobacterium</taxon>
    </lineage>
</organism>
<keyword evidence="1" id="KW-1133">Transmembrane helix</keyword>
<protein>
    <submittedName>
        <fullName evidence="3">Uncharacterized protein</fullName>
    </submittedName>
</protein>
<feature type="transmembrane region" description="Helical" evidence="1">
    <location>
        <begin position="266"/>
        <end position="285"/>
    </location>
</feature>
<reference evidence="3 4" key="2">
    <citation type="journal article" date="2022" name="Microorganisms">
        <title>Complete Genome Sequences of Two Flavobacterium ammonificans Strains and a Flavobacterium ammoniigenes Strain of Ammonifying Bacterioplankton Isolated from Surface River Water.</title>
        <authorList>
            <person name="Suda W."/>
            <person name="Ogata Y."/>
            <person name="Shindo C."/>
            <person name="Watanabe K."/>
        </authorList>
    </citation>
    <scope>NUCLEOTIDE SEQUENCE [LARGE SCALE GENOMIC DNA]</scope>
    <source>
        <strain evidence="3 4">GENT11</strain>
    </source>
</reference>
<keyword evidence="2" id="KW-0732">Signal</keyword>
<reference evidence="3 4" key="1">
    <citation type="journal article" date="2022" name="Int. J. Syst. Evol. Microbiol.">
        <title>Flavobacterium ammonificans sp. nov. and Flavobacterium ammoniigenes sp. nov., ammonifying bacteria isolated from surface river water.</title>
        <authorList>
            <person name="Watanabe K."/>
            <person name="Kitamura T."/>
            <person name="Ogata Y."/>
            <person name="Shindo C."/>
            <person name="Suda W."/>
        </authorList>
    </citation>
    <scope>NUCLEOTIDE SEQUENCE [LARGE SCALE GENOMIC DNA]</scope>
    <source>
        <strain evidence="3 4">GENT11</strain>
    </source>
</reference>
<feature type="transmembrane region" description="Helical" evidence="1">
    <location>
        <begin position="203"/>
        <end position="224"/>
    </location>
</feature>
<dbReference type="Proteomes" id="UP001319865">
    <property type="component" value="Chromosome"/>
</dbReference>
<name>A0ABN6KVA1_9FLAO</name>
<dbReference type="RefSeq" id="WP_229329150.1">
    <property type="nucleotide sequence ID" value="NZ_AP025183.1"/>
</dbReference>
<proteinExistence type="predicted"/>
<accession>A0ABN6KVA1</accession>
<feature type="chain" id="PRO_5047318304" evidence="2">
    <location>
        <begin position="20"/>
        <end position="320"/>
    </location>
</feature>
<gene>
    <name evidence="3" type="ORF">GENT11_13890</name>
</gene>
<sequence>MNKKFLLLLLLIMSNSVYSNYSNIKDTLKVGVYVDNIYEINYLNSNFKTTFYVWFISNKELKTENLNNDITNFLDIDRIVDYKSLLVESYKQNHNNKTKYYYINKVNATILNNMDVSKFPFDIQKLKIYLELNTHYKGEYVVILDRKNSKLKPNFIDKWHVGNVDFKLDSKNWDSNFGDLKNDTYQLDAININIPLIRASWTIYWKLFVVLYISFFLTSLSVFLPNKQSEEKLALIVGSLFTAIGNKYITESYLPISDTFNLSDKLHVITFMFIAFFTIYAIFEQRAKLKDNLKKDYIVFFFSILIYVIIISAITLSYIY</sequence>
<evidence type="ECO:0000256" key="1">
    <source>
        <dbReference type="SAM" id="Phobius"/>
    </source>
</evidence>
<feature type="transmembrane region" description="Helical" evidence="1">
    <location>
        <begin position="297"/>
        <end position="319"/>
    </location>
</feature>
<feature type="signal peptide" evidence="2">
    <location>
        <begin position="1"/>
        <end position="19"/>
    </location>
</feature>
<feature type="transmembrane region" description="Helical" evidence="1">
    <location>
        <begin position="233"/>
        <end position="254"/>
    </location>
</feature>